<dbReference type="EMBL" id="QXBN01000013">
    <property type="protein sequence ID" value="RIT35627.1"/>
    <property type="molecule type" value="Genomic_DNA"/>
</dbReference>
<gene>
    <name evidence="4" type="ORF">D2E76_17480</name>
</gene>
<organism evidence="4 5">
    <name type="scientific">Mycobacteroides abscessus</name>
    <dbReference type="NCBI Taxonomy" id="36809"/>
    <lineage>
        <taxon>Bacteria</taxon>
        <taxon>Bacillati</taxon>
        <taxon>Actinomycetota</taxon>
        <taxon>Actinomycetes</taxon>
        <taxon>Mycobacteriales</taxon>
        <taxon>Mycobacteriaceae</taxon>
        <taxon>Mycobacteroides</taxon>
    </lineage>
</organism>
<evidence type="ECO:0000256" key="2">
    <source>
        <dbReference type="SAM" id="MobiDB-lite"/>
    </source>
</evidence>
<evidence type="ECO:0000259" key="3">
    <source>
        <dbReference type="Pfam" id="PF05065"/>
    </source>
</evidence>
<dbReference type="SUPFAM" id="SSF56563">
    <property type="entry name" value="Major capsid protein gp5"/>
    <property type="match status" value="1"/>
</dbReference>
<evidence type="ECO:0000313" key="5">
    <source>
        <dbReference type="Proteomes" id="UP000284557"/>
    </source>
</evidence>
<reference evidence="4 5" key="1">
    <citation type="submission" date="2018-08" db="EMBL/GenBank/DDBJ databases">
        <title>Linezolid Resistance in Mycobacterium abscessus: MIC Distribution and Comprehensive Investigation of Resistance Mechanisms.</title>
        <authorList>
            <person name="Ye M."/>
            <person name="Xu L."/>
            <person name="Zou Y."/>
            <person name="Li B."/>
            <person name="Guo Q."/>
            <person name="Zhang Y."/>
            <person name="Zhan M."/>
            <person name="Xu B."/>
            <person name="Yu F."/>
            <person name="Zhang Z."/>
            <person name="Chu H."/>
        </authorList>
    </citation>
    <scope>NUCLEOTIDE SEQUENCE [LARGE SCALE GENOMIC DNA]</scope>
    <source>
        <strain evidence="4 5">G143</strain>
    </source>
</reference>
<comment type="caution">
    <text evidence="4">The sequence shown here is derived from an EMBL/GenBank/DDBJ whole genome shotgun (WGS) entry which is preliminary data.</text>
</comment>
<evidence type="ECO:0000256" key="1">
    <source>
        <dbReference type="ARBA" id="ARBA00004328"/>
    </source>
</evidence>
<sequence length="402" mass="43647">MRCTPACSAHRSSARRPATVRDKETLLTERVAVFEARAAITDRVADEGRDALTAPETAEFRSLTARIEHLDEQLDEWERSGRDNPGAAAVARAQSRVHPDRDLGTGWASRAATAVLAMGGTEGRNVVSGSIDIPELVEIEITPMARPKRLIDLLASRKPLSENSFEYLRQTLRTNNATVVPDAALKPTSLLTATPITDRARVIAHLSEPVVIRLLEDHRELERWLHDEMVEGVLDALEQQVISGTGSGENMVGLLTVAGTTPVPFATDKVTTLRKARTALQLLGEQPNAVVLNPHDAEDIDLTRWGAQGGYLTDGYTDTNASSGNVFGGNQIQRVISPSMPAGTAVVGDWAQLRLYVREATRLQIDTAGELFTHNQVIFRAEGRFGLGILRPSAFAIADLTA</sequence>
<evidence type="ECO:0000313" key="4">
    <source>
        <dbReference type="EMBL" id="RIT35627.1"/>
    </source>
</evidence>
<protein>
    <submittedName>
        <fullName evidence="4">Phage major capsid protein</fullName>
    </submittedName>
</protein>
<dbReference type="InterPro" id="IPR054612">
    <property type="entry name" value="Phage_capsid-like_C"/>
</dbReference>
<name>A0ABD7HLN2_9MYCO</name>
<dbReference type="Pfam" id="PF05065">
    <property type="entry name" value="Phage_capsid"/>
    <property type="match status" value="1"/>
</dbReference>
<comment type="subcellular location">
    <subcellularLocation>
        <location evidence="1">Virion</location>
    </subcellularLocation>
</comment>
<proteinExistence type="predicted"/>
<dbReference type="Proteomes" id="UP000284557">
    <property type="component" value="Unassembled WGS sequence"/>
</dbReference>
<dbReference type="NCBIfam" id="TIGR01554">
    <property type="entry name" value="major_cap_HK97"/>
    <property type="match status" value="1"/>
</dbReference>
<accession>A0ABD7HLN2</accession>
<dbReference type="Gene3D" id="3.30.2400.10">
    <property type="entry name" value="Major capsid protein gp5"/>
    <property type="match status" value="1"/>
</dbReference>
<feature type="domain" description="Phage capsid-like C-terminal" evidence="3">
    <location>
        <begin position="133"/>
        <end position="398"/>
    </location>
</feature>
<feature type="region of interest" description="Disordered" evidence="2">
    <location>
        <begin position="76"/>
        <end position="104"/>
    </location>
</feature>
<dbReference type="AlphaFoldDB" id="A0ABD7HLN2"/>
<dbReference type="Gene3D" id="3.30.2320.10">
    <property type="entry name" value="hypothetical protein PF0899 domain"/>
    <property type="match status" value="1"/>
</dbReference>
<dbReference type="InterPro" id="IPR024455">
    <property type="entry name" value="Phage_capsid"/>
</dbReference>